<dbReference type="EMBL" id="JBBJBU010000001">
    <property type="protein sequence ID" value="KAK7207165.1"/>
    <property type="molecule type" value="Genomic_DNA"/>
</dbReference>
<accession>A0ABR1FBE1</accession>
<sequence>MCSCISCFCSCMMVKQVFSSRIQGIFIKYSAAGVTQSKLCAILLPDLLVASQLLHLDISRILSANSIDAESQIDEDFMAQFSEFEAALLSARLEALTDFIKQQNKEYAVFSGIDLALKLTTDKQTDYGQHRYIDSSAGYLSDNAGKMDCEVEAVADTEFSMVYFWLISVRI</sequence>
<organism evidence="1 2">
    <name type="scientific">Myxozyma melibiosi</name>
    <dbReference type="NCBI Taxonomy" id="54550"/>
    <lineage>
        <taxon>Eukaryota</taxon>
        <taxon>Fungi</taxon>
        <taxon>Dikarya</taxon>
        <taxon>Ascomycota</taxon>
        <taxon>Saccharomycotina</taxon>
        <taxon>Lipomycetes</taxon>
        <taxon>Lipomycetales</taxon>
        <taxon>Lipomycetaceae</taxon>
        <taxon>Myxozyma</taxon>
    </lineage>
</organism>
<proteinExistence type="predicted"/>
<dbReference type="GeneID" id="90040731"/>
<comment type="caution">
    <text evidence="1">The sequence shown here is derived from an EMBL/GenBank/DDBJ whole genome shotgun (WGS) entry which is preliminary data.</text>
</comment>
<keyword evidence="2" id="KW-1185">Reference proteome</keyword>
<dbReference type="Proteomes" id="UP001498771">
    <property type="component" value="Unassembled WGS sequence"/>
</dbReference>
<gene>
    <name evidence="1" type="ORF">BZA70DRAFT_5707</name>
</gene>
<evidence type="ECO:0000313" key="1">
    <source>
        <dbReference type="EMBL" id="KAK7207165.1"/>
    </source>
</evidence>
<name>A0ABR1FBE1_9ASCO</name>
<protein>
    <submittedName>
        <fullName evidence="1">Uncharacterized protein</fullName>
    </submittedName>
</protein>
<evidence type="ECO:0000313" key="2">
    <source>
        <dbReference type="Proteomes" id="UP001498771"/>
    </source>
</evidence>
<dbReference type="RefSeq" id="XP_064770198.1">
    <property type="nucleotide sequence ID" value="XM_064915219.1"/>
</dbReference>
<reference evidence="1 2" key="1">
    <citation type="submission" date="2024-03" db="EMBL/GenBank/DDBJ databases">
        <title>Genome-scale model development and genomic sequencing of the oleaginous clade Lipomyces.</title>
        <authorList>
            <consortium name="Lawrence Berkeley National Laboratory"/>
            <person name="Czajka J.J."/>
            <person name="Han Y."/>
            <person name="Kim J."/>
            <person name="Mondo S.J."/>
            <person name="Hofstad B.A."/>
            <person name="Robles A."/>
            <person name="Haridas S."/>
            <person name="Riley R."/>
            <person name="LaButti K."/>
            <person name="Pangilinan J."/>
            <person name="Andreopoulos W."/>
            <person name="Lipzen A."/>
            <person name="Yan J."/>
            <person name="Wang M."/>
            <person name="Ng V."/>
            <person name="Grigoriev I.V."/>
            <person name="Spatafora J.W."/>
            <person name="Magnuson J.K."/>
            <person name="Baker S.E."/>
            <person name="Pomraning K.R."/>
        </authorList>
    </citation>
    <scope>NUCLEOTIDE SEQUENCE [LARGE SCALE GENOMIC DNA]</scope>
    <source>
        <strain evidence="1 2">Phaff 52-87</strain>
    </source>
</reference>